<dbReference type="RefSeq" id="WP_204284537.1">
    <property type="nucleotide sequence ID" value="NZ_BAABEJ010000005.1"/>
</dbReference>
<name>A0ABQ4F8W6_9ACTN</name>
<protein>
    <submittedName>
        <fullName evidence="1">Uncharacterized protein</fullName>
    </submittedName>
</protein>
<gene>
    <name evidence="1" type="ORF">Mam01_13670</name>
</gene>
<evidence type="ECO:0000313" key="1">
    <source>
        <dbReference type="EMBL" id="GIH31203.1"/>
    </source>
</evidence>
<organism evidence="1 2">
    <name type="scientific">Microbispora amethystogenes</name>
    <dbReference type="NCBI Taxonomy" id="1427754"/>
    <lineage>
        <taxon>Bacteria</taxon>
        <taxon>Bacillati</taxon>
        <taxon>Actinomycetota</taxon>
        <taxon>Actinomycetes</taxon>
        <taxon>Streptosporangiales</taxon>
        <taxon>Streptosporangiaceae</taxon>
        <taxon>Microbispora</taxon>
    </lineage>
</organism>
<evidence type="ECO:0000313" key="2">
    <source>
        <dbReference type="Proteomes" id="UP000651728"/>
    </source>
</evidence>
<accession>A0ABQ4F8W6</accession>
<sequence>MTQPEQGLPAENQWDLMVEHGHGLHNGFHGLWAEGDDPEELSRLLRADPDSRLECDLETAVKVYGRMRERAAAWIGPHAPGWTHVLVLGLHPYHPAVRNLGKRRVLEMYCREELRELEPLNLYYDGERIGSVIPPYDQGTDMDLPECMPYAPGPERGGTRSFTRDVHFVASMVGRITGRFIDRDWWTATRTLYRIPDGSWESR</sequence>
<keyword evidence="2" id="KW-1185">Reference proteome</keyword>
<dbReference type="EMBL" id="BOOB01000009">
    <property type="protein sequence ID" value="GIH31203.1"/>
    <property type="molecule type" value="Genomic_DNA"/>
</dbReference>
<reference evidence="1 2" key="1">
    <citation type="submission" date="2021-01" db="EMBL/GenBank/DDBJ databases">
        <title>Whole genome shotgun sequence of Microbispora amethystogenes NBRC 101907.</title>
        <authorList>
            <person name="Komaki H."/>
            <person name="Tamura T."/>
        </authorList>
    </citation>
    <scope>NUCLEOTIDE SEQUENCE [LARGE SCALE GENOMIC DNA]</scope>
    <source>
        <strain evidence="1 2">NBRC 101907</strain>
    </source>
</reference>
<proteinExistence type="predicted"/>
<dbReference type="Proteomes" id="UP000651728">
    <property type="component" value="Unassembled WGS sequence"/>
</dbReference>
<comment type="caution">
    <text evidence="1">The sequence shown here is derived from an EMBL/GenBank/DDBJ whole genome shotgun (WGS) entry which is preliminary data.</text>
</comment>